<reference evidence="1" key="1">
    <citation type="submission" date="2020-08" db="EMBL/GenBank/DDBJ databases">
        <title>Genome sequencing and assembly of the red palm weevil Rhynchophorus ferrugineus.</title>
        <authorList>
            <person name="Dias G.B."/>
            <person name="Bergman C.M."/>
            <person name="Manee M."/>
        </authorList>
    </citation>
    <scope>NUCLEOTIDE SEQUENCE</scope>
    <source>
        <strain evidence="1">AA-2017</strain>
        <tissue evidence="1">Whole larva</tissue>
    </source>
</reference>
<accession>A0A834I344</accession>
<dbReference type="Proteomes" id="UP000625711">
    <property type="component" value="Unassembled WGS sequence"/>
</dbReference>
<evidence type="ECO:0000313" key="2">
    <source>
        <dbReference type="Proteomes" id="UP000625711"/>
    </source>
</evidence>
<organism evidence="1 2">
    <name type="scientific">Rhynchophorus ferrugineus</name>
    <name type="common">Red palm weevil</name>
    <name type="synonym">Curculio ferrugineus</name>
    <dbReference type="NCBI Taxonomy" id="354439"/>
    <lineage>
        <taxon>Eukaryota</taxon>
        <taxon>Metazoa</taxon>
        <taxon>Ecdysozoa</taxon>
        <taxon>Arthropoda</taxon>
        <taxon>Hexapoda</taxon>
        <taxon>Insecta</taxon>
        <taxon>Pterygota</taxon>
        <taxon>Neoptera</taxon>
        <taxon>Endopterygota</taxon>
        <taxon>Coleoptera</taxon>
        <taxon>Polyphaga</taxon>
        <taxon>Cucujiformia</taxon>
        <taxon>Curculionidae</taxon>
        <taxon>Dryophthorinae</taxon>
        <taxon>Rhynchophorus</taxon>
    </lineage>
</organism>
<protein>
    <submittedName>
        <fullName evidence="1">Uncharacterized protein</fullName>
    </submittedName>
</protein>
<name>A0A834I344_RHYFE</name>
<dbReference type="AlphaFoldDB" id="A0A834I344"/>
<sequence>MLIENLTLNCIATSSKLNLEHQIEEAISINLVSEKNTLGSLEHVFLDSKVKGSGSRVARGLDAAVNTNKIWNPENNKTFTIADQTKAELWEMTNHIDENSVTDLGTVSPFEKLRRHP</sequence>
<comment type="caution">
    <text evidence="1">The sequence shown here is derived from an EMBL/GenBank/DDBJ whole genome shotgun (WGS) entry which is preliminary data.</text>
</comment>
<evidence type="ECO:0000313" key="1">
    <source>
        <dbReference type="EMBL" id="KAF7270325.1"/>
    </source>
</evidence>
<gene>
    <name evidence="1" type="ORF">GWI33_016724</name>
</gene>
<dbReference type="EMBL" id="JAACXV010014113">
    <property type="protein sequence ID" value="KAF7270325.1"/>
    <property type="molecule type" value="Genomic_DNA"/>
</dbReference>
<keyword evidence="2" id="KW-1185">Reference proteome</keyword>
<proteinExistence type="predicted"/>